<dbReference type="InterPro" id="IPR036375">
    <property type="entry name" value="Hemopexin-like_dom_sf"/>
</dbReference>
<dbReference type="PANTHER" id="PTHR10201:SF291">
    <property type="entry name" value="MATRIX METALLOPROTEINASE 1, ISOFORM C-RELATED"/>
    <property type="match status" value="1"/>
</dbReference>
<feature type="binding site" evidence="11">
    <location>
        <position position="168"/>
    </location>
    <ligand>
        <name>Ca(2+)</name>
        <dbReference type="ChEBI" id="CHEBI:29108"/>
        <label>2</label>
    </ligand>
</feature>
<feature type="binding site" evidence="11">
    <location>
        <position position="199"/>
    </location>
    <ligand>
        <name>Zn(2+)</name>
        <dbReference type="ChEBI" id="CHEBI:29105"/>
        <label>2</label>
        <note>catalytic</note>
    </ligand>
</feature>
<feature type="binding site" evidence="11">
    <location>
        <position position="205"/>
    </location>
    <ligand>
        <name>Zn(2+)</name>
        <dbReference type="ChEBI" id="CHEBI:29105"/>
        <label>2</label>
        <note>catalytic</note>
    </ligand>
</feature>
<dbReference type="Gene3D" id="3.40.390.10">
    <property type="entry name" value="Collagenase (Catalytic Domain)"/>
    <property type="match status" value="1"/>
</dbReference>
<evidence type="ECO:0000256" key="6">
    <source>
        <dbReference type="ARBA" id="ARBA00022801"/>
    </source>
</evidence>
<dbReference type="CDD" id="cd04278">
    <property type="entry name" value="ZnMc_MMP"/>
    <property type="match status" value="1"/>
</dbReference>
<feature type="binding site" evidence="11">
    <location>
        <position position="136"/>
    </location>
    <ligand>
        <name>Ca(2+)</name>
        <dbReference type="ChEBI" id="CHEBI:29108"/>
        <label>2</label>
    </ligand>
</feature>
<dbReference type="EMBL" id="CAHIKZ030005074">
    <property type="protein sequence ID" value="CAE1318974.1"/>
    <property type="molecule type" value="Genomic_DNA"/>
</dbReference>
<dbReference type="EC" id="3.4.24.80" evidence="16"/>
<evidence type="ECO:0000256" key="10">
    <source>
        <dbReference type="PIRSR" id="PIRSR621190-1"/>
    </source>
</evidence>
<keyword evidence="7 11" id="KW-0862">Zinc</keyword>
<evidence type="ECO:0000256" key="4">
    <source>
        <dbReference type="ARBA" id="ARBA00022729"/>
    </source>
</evidence>
<dbReference type="InterPro" id="IPR033739">
    <property type="entry name" value="M10A_MMP"/>
</dbReference>
<dbReference type="GO" id="GO:0031012">
    <property type="term" value="C:extracellular matrix"/>
    <property type="evidence" value="ECO:0007669"/>
    <property type="project" value="InterPro"/>
</dbReference>
<feature type="binding site" evidence="11">
    <location>
        <position position="213"/>
    </location>
    <ligand>
        <name>Zn(2+)</name>
        <dbReference type="ChEBI" id="CHEBI:29105"/>
        <label>2</label>
        <note>catalytic</note>
    </ligand>
</feature>
<dbReference type="SUPFAM" id="SSF50923">
    <property type="entry name" value="Hemopexin-like domain"/>
    <property type="match status" value="1"/>
</dbReference>
<evidence type="ECO:0000256" key="8">
    <source>
        <dbReference type="ARBA" id="ARBA00023049"/>
    </source>
</evidence>
<feature type="binding site" evidence="11">
    <location>
        <position position="320"/>
    </location>
    <ligand>
        <name>Ca(2+)</name>
        <dbReference type="ChEBI" id="CHEBI:29108"/>
        <label>5</label>
    </ligand>
</feature>
<dbReference type="Pfam" id="PF00413">
    <property type="entry name" value="Peptidase_M10"/>
    <property type="match status" value="1"/>
</dbReference>
<name>A0A812EA66_ACAPH</name>
<evidence type="ECO:0000313" key="17">
    <source>
        <dbReference type="Proteomes" id="UP000597762"/>
    </source>
</evidence>
<feature type="binding site" evidence="11">
    <location>
        <position position="170"/>
    </location>
    <ligand>
        <name>Ca(2+)</name>
        <dbReference type="ChEBI" id="CHEBI:29108"/>
        <label>2</label>
    </ligand>
</feature>
<dbReference type="GO" id="GO:0008270">
    <property type="term" value="F:zinc ion binding"/>
    <property type="evidence" value="ECO:0007669"/>
    <property type="project" value="InterPro"/>
</dbReference>
<keyword evidence="11" id="KW-0106">Calcium</keyword>
<feature type="region of interest" description="Disordered" evidence="14">
    <location>
        <begin position="241"/>
        <end position="262"/>
    </location>
</feature>
<organism evidence="16 17">
    <name type="scientific">Acanthosepion pharaonis</name>
    <name type="common">Pharaoh cuttlefish</name>
    <name type="synonym">Sepia pharaonis</name>
    <dbReference type="NCBI Taxonomy" id="158019"/>
    <lineage>
        <taxon>Eukaryota</taxon>
        <taxon>Metazoa</taxon>
        <taxon>Spiralia</taxon>
        <taxon>Lophotrochozoa</taxon>
        <taxon>Mollusca</taxon>
        <taxon>Cephalopoda</taxon>
        <taxon>Coleoidea</taxon>
        <taxon>Decapodiformes</taxon>
        <taxon>Sepiida</taxon>
        <taxon>Sepiina</taxon>
        <taxon>Sepiidae</taxon>
        <taxon>Acanthosepion</taxon>
    </lineage>
</organism>
<dbReference type="InterPro" id="IPR024079">
    <property type="entry name" value="MetalloPept_cat_dom_sf"/>
</dbReference>
<dbReference type="Gene3D" id="2.110.10.10">
    <property type="entry name" value="Hemopexin-like domain"/>
    <property type="match status" value="2"/>
</dbReference>
<evidence type="ECO:0000256" key="12">
    <source>
        <dbReference type="PIRSR" id="PIRSR621190-4"/>
    </source>
</evidence>
<feature type="binding site" evidence="11">
    <location>
        <position position="174"/>
    </location>
    <ligand>
        <name>Ca(2+)</name>
        <dbReference type="ChEBI" id="CHEBI:29108"/>
        <label>3</label>
    </ligand>
</feature>
<sequence length="527" mass="61055">MKQWRLNRIRSVHRNYDLLNSSVKMNEPEALSDFLRWVERTRHSGPNELFSARLGRTNCSLPAWVERTVLCLPGSNELFSARLGSKWAKRDLTYKIQQVTPRLPRLKVEREIARAFKVWSEVTSLTFTQKDMDPVDIEVLFARNHHGDRHPFDGSGGTLAHAFFPQFGGDAHFDDSESWSVASRQGVNLFQVAAHEIGHSLGLAHSDVRNALMAPFYRGYIPNFKLSRDDVAAVQELYGGRTDTRRFDPPPNPLPTQGRVSRPPICNDASIDAITRLRDGTTHVFKGEEYYRLSRTGIDNGYPRKIHWDWRGVQGPIDAAVTWDDSFTFIFKDDKYWKFDGMKPVSGYPRKIREGFKGLPDKIDAAFVWSGNGKTYFIKGDRYWRWAKYGIDFGYPKQLNVWVNLPPRVTAAFKWQNGRTYFFNGDTYYRFNDKNFRVDDDYPRKVSYWWLGCADETQNQQVHDVHSVITTRPRYPDKPRTVHVSPTQDKDKDWKVIRKGNDNGGLRMQATRLMLAGSLFVAFLRHQ</sequence>
<feature type="repeat" description="Hemopexin" evidence="13">
    <location>
        <begin position="314"/>
        <end position="359"/>
    </location>
</feature>
<evidence type="ECO:0000256" key="9">
    <source>
        <dbReference type="ARBA" id="ARBA00023145"/>
    </source>
</evidence>
<keyword evidence="6 16" id="KW-0378">Hydrolase</keyword>
<evidence type="ECO:0000256" key="13">
    <source>
        <dbReference type="PROSITE-ProRule" id="PRU01011"/>
    </source>
</evidence>
<feature type="repeat" description="Hemopexin" evidence="13">
    <location>
        <begin position="264"/>
        <end position="313"/>
    </location>
</feature>
<comment type="caution">
    <text evidence="16">The sequence shown here is derived from an EMBL/GenBank/DDBJ whole genome shotgun (WGS) entry which is preliminary data.</text>
</comment>
<comment type="similarity">
    <text evidence="1">Belongs to the peptidase M10A family.</text>
</comment>
<dbReference type="SMART" id="SM00120">
    <property type="entry name" value="HX"/>
    <property type="match status" value="4"/>
</dbReference>
<dbReference type="InterPro" id="IPR018487">
    <property type="entry name" value="Hemopexin-like_repeat"/>
</dbReference>
<dbReference type="InterPro" id="IPR021190">
    <property type="entry name" value="Pept_M10A"/>
</dbReference>
<dbReference type="OrthoDB" id="406838at2759"/>
<keyword evidence="17" id="KW-1185">Reference proteome</keyword>
<feature type="binding site" evidence="11">
    <location>
        <position position="272"/>
    </location>
    <ligand>
        <name>Ca(2+)</name>
        <dbReference type="ChEBI" id="CHEBI:29108"/>
        <label>4</label>
    </ligand>
</feature>
<feature type="domain" description="Peptidase metallopeptidase" evidence="15">
    <location>
        <begin position="83"/>
        <end position="240"/>
    </location>
</feature>
<feature type="binding site" evidence="11">
    <location>
        <position position="172"/>
    </location>
    <ligand>
        <name>Zn(2+)</name>
        <dbReference type="ChEBI" id="CHEBI:29105"/>
        <label>1</label>
    </ligand>
</feature>
<feature type="repeat" description="Hemopexin" evidence="13">
    <location>
        <begin position="406"/>
        <end position="453"/>
    </location>
</feature>
<feature type="binding site" evidence="11">
    <location>
        <position position="175"/>
    </location>
    <ligand>
        <name>Ca(2+)</name>
        <dbReference type="ChEBI" id="CHEBI:29108"/>
        <label>1</label>
    </ligand>
</feature>
<evidence type="ECO:0000256" key="2">
    <source>
        <dbReference type="ARBA" id="ARBA00022670"/>
    </source>
</evidence>
<keyword evidence="5" id="KW-0677">Repeat</keyword>
<feature type="binding site" evidence="11">
    <location>
        <position position="274"/>
    </location>
    <ligand>
        <name>Ca(2+)</name>
        <dbReference type="ChEBI" id="CHEBI:29108"/>
        <label>5</label>
    </ligand>
</feature>
<comment type="cofactor">
    <cofactor evidence="11">
        <name>Zn(2+)</name>
        <dbReference type="ChEBI" id="CHEBI:29105"/>
    </cofactor>
    <text evidence="11">Binds 2 Zn(2+) ions per subunit.</text>
</comment>
<dbReference type="CDD" id="cd00094">
    <property type="entry name" value="HX"/>
    <property type="match status" value="1"/>
</dbReference>
<dbReference type="PANTHER" id="PTHR10201">
    <property type="entry name" value="MATRIX METALLOPROTEINASE"/>
    <property type="match status" value="1"/>
</dbReference>
<gene>
    <name evidence="16" type="ORF">SPHA_69412</name>
</gene>
<dbReference type="Pfam" id="PF00045">
    <property type="entry name" value="Hemopexin"/>
    <property type="match status" value="4"/>
</dbReference>
<dbReference type="GO" id="GO:0005615">
    <property type="term" value="C:extracellular space"/>
    <property type="evidence" value="ECO:0007669"/>
    <property type="project" value="TreeGrafter"/>
</dbReference>
<feature type="modified residue" description="Phosphotyrosine; by PKDCC" evidence="12">
    <location>
        <position position="348"/>
    </location>
</feature>
<feature type="binding site" evidence="11">
    <location>
        <position position="161"/>
    </location>
    <ligand>
        <name>Zn(2+)</name>
        <dbReference type="ChEBI" id="CHEBI:29105"/>
        <label>1</label>
    </ligand>
</feature>
<feature type="binding site" evidence="11">
    <location>
        <position position="177"/>
    </location>
    <ligand>
        <name>Ca(2+)</name>
        <dbReference type="ChEBI" id="CHEBI:29108"/>
        <label>1</label>
    </ligand>
</feature>
<comment type="cofactor">
    <cofactor evidence="11">
        <name>Ca(2+)</name>
        <dbReference type="ChEBI" id="CHEBI:29108"/>
    </cofactor>
    <text evidence="11">Can bind about 5 Ca(2+) ions per subunit.</text>
</comment>
<feature type="binding site" evidence="11">
    <location>
        <position position="195"/>
    </location>
    <ligand>
        <name>Zn(2+)</name>
        <dbReference type="ChEBI" id="CHEBI:29105"/>
        <label>2</label>
        <note>catalytic</note>
    </ligand>
</feature>
<dbReference type="GO" id="GO:0006508">
    <property type="term" value="P:proteolysis"/>
    <property type="evidence" value="ECO:0007669"/>
    <property type="project" value="UniProtKB-KW"/>
</dbReference>
<evidence type="ECO:0000256" key="14">
    <source>
        <dbReference type="SAM" id="MobiDB-lite"/>
    </source>
</evidence>
<feature type="binding site" evidence="11">
    <location>
        <position position="318"/>
    </location>
    <ligand>
        <name>Ca(2+)</name>
        <dbReference type="ChEBI" id="CHEBI:29108"/>
        <label>4</label>
    </ligand>
</feature>
<feature type="binding site" evidence="11">
    <location>
        <position position="177"/>
    </location>
    <ligand>
        <name>Ca(2+)</name>
        <dbReference type="ChEBI" id="CHEBI:29108"/>
        <label>3</label>
    </ligand>
</feature>
<keyword evidence="2" id="KW-0645">Protease</keyword>
<dbReference type="GO" id="GO:0030574">
    <property type="term" value="P:collagen catabolic process"/>
    <property type="evidence" value="ECO:0007669"/>
    <property type="project" value="TreeGrafter"/>
</dbReference>
<dbReference type="GO" id="GO:0030198">
    <property type="term" value="P:extracellular matrix organization"/>
    <property type="evidence" value="ECO:0007669"/>
    <property type="project" value="TreeGrafter"/>
</dbReference>
<evidence type="ECO:0000256" key="1">
    <source>
        <dbReference type="ARBA" id="ARBA00010370"/>
    </source>
</evidence>
<keyword evidence="3 11" id="KW-0479">Metal-binding</keyword>
<keyword evidence="9" id="KW-0865">Zymogen</keyword>
<dbReference type="AlphaFoldDB" id="A0A812EA66"/>
<evidence type="ECO:0000256" key="7">
    <source>
        <dbReference type="ARBA" id="ARBA00022833"/>
    </source>
</evidence>
<keyword evidence="4" id="KW-0732">Signal</keyword>
<reference evidence="16" key="1">
    <citation type="submission" date="2021-01" db="EMBL/GenBank/DDBJ databases">
        <authorList>
            <person name="Li R."/>
            <person name="Bekaert M."/>
        </authorList>
    </citation>
    <scope>NUCLEOTIDE SEQUENCE</scope>
    <source>
        <strain evidence="16">Farmed</strain>
    </source>
</reference>
<evidence type="ECO:0000313" key="16">
    <source>
        <dbReference type="EMBL" id="CAE1318974.1"/>
    </source>
</evidence>
<feature type="active site" evidence="10">
    <location>
        <position position="196"/>
    </location>
</feature>
<dbReference type="SUPFAM" id="SSF55486">
    <property type="entry name" value="Metalloproteases ('zincins'), catalytic domain"/>
    <property type="match status" value="1"/>
</dbReference>
<evidence type="ECO:0000256" key="3">
    <source>
        <dbReference type="ARBA" id="ARBA00022723"/>
    </source>
</evidence>
<dbReference type="PRINTS" id="PR00138">
    <property type="entry name" value="MATRIXIN"/>
</dbReference>
<dbReference type="FunFam" id="2.110.10.10:FF:000005">
    <property type="entry name" value="Stromelysin-3 preproprotein"/>
    <property type="match status" value="1"/>
</dbReference>
<feature type="binding site" evidence="11">
    <location>
        <position position="146"/>
    </location>
    <ligand>
        <name>Zn(2+)</name>
        <dbReference type="ChEBI" id="CHEBI:29105"/>
        <label>1</label>
    </ligand>
</feature>
<feature type="binding site" evidence="11">
    <location>
        <position position="154"/>
    </location>
    <ligand>
        <name>Ca(2+)</name>
        <dbReference type="ChEBI" id="CHEBI:29108"/>
        <label>3</label>
    </ligand>
</feature>
<dbReference type="InterPro" id="IPR000585">
    <property type="entry name" value="Hemopexin-like_dom"/>
</dbReference>
<dbReference type="InterPro" id="IPR001818">
    <property type="entry name" value="Pept_M10_metallopeptidase"/>
</dbReference>
<dbReference type="InterPro" id="IPR006026">
    <property type="entry name" value="Peptidase_Metallo"/>
</dbReference>
<evidence type="ECO:0000256" key="11">
    <source>
        <dbReference type="PIRSR" id="PIRSR621190-2"/>
    </source>
</evidence>
<accession>A0A812EA66</accession>
<evidence type="ECO:0000256" key="5">
    <source>
        <dbReference type="ARBA" id="ARBA00022737"/>
    </source>
</evidence>
<dbReference type="Proteomes" id="UP000597762">
    <property type="component" value="Unassembled WGS sequence"/>
</dbReference>
<dbReference type="PROSITE" id="PS51642">
    <property type="entry name" value="HEMOPEXIN_2"/>
    <property type="match status" value="4"/>
</dbReference>
<dbReference type="GO" id="GO:0004222">
    <property type="term" value="F:metalloendopeptidase activity"/>
    <property type="evidence" value="ECO:0007669"/>
    <property type="project" value="InterPro"/>
</dbReference>
<protein>
    <submittedName>
        <fullName evidence="16">MMP14</fullName>
        <ecNumber evidence="16">3.4.24.80</ecNumber>
    </submittedName>
</protein>
<evidence type="ECO:0000259" key="15">
    <source>
        <dbReference type="SMART" id="SM00235"/>
    </source>
</evidence>
<feature type="repeat" description="Hemopexin" evidence="13">
    <location>
        <begin position="360"/>
        <end position="405"/>
    </location>
</feature>
<feature type="binding site" evidence="11">
    <location>
        <position position="148"/>
    </location>
    <ligand>
        <name>Zn(2+)</name>
        <dbReference type="ChEBI" id="CHEBI:29105"/>
        <label>1</label>
    </ligand>
</feature>
<proteinExistence type="inferred from homology"/>
<dbReference type="SMART" id="SM00235">
    <property type="entry name" value="ZnMc"/>
    <property type="match status" value="1"/>
</dbReference>
<feature type="binding site" evidence="11">
    <location>
        <position position="366"/>
    </location>
    <ligand>
        <name>Ca(2+)</name>
        <dbReference type="ChEBI" id="CHEBI:29108"/>
        <label>5</label>
    </ligand>
</feature>
<keyword evidence="8" id="KW-0482">Metalloprotease</keyword>
<feature type="binding site" evidence="11">
    <location>
        <position position="153"/>
    </location>
    <ligand>
        <name>Ca(2+)</name>
        <dbReference type="ChEBI" id="CHEBI:29108"/>
        <label>3</label>
    </ligand>
</feature>